<feature type="non-terminal residue" evidence="5">
    <location>
        <position position="1"/>
    </location>
</feature>
<feature type="non-terminal residue" evidence="5">
    <location>
        <position position="200"/>
    </location>
</feature>
<feature type="domain" description="TRAF-type" evidence="4">
    <location>
        <begin position="112"/>
        <end position="149"/>
    </location>
</feature>
<name>X6LL90_RETFI</name>
<keyword evidence="3" id="KW-0862">Zinc</keyword>
<evidence type="ECO:0000256" key="3">
    <source>
        <dbReference type="ARBA" id="ARBA00022833"/>
    </source>
</evidence>
<dbReference type="Gene3D" id="3.30.40.10">
    <property type="entry name" value="Zinc/RING finger domain, C3HC4 (zinc finger)"/>
    <property type="match status" value="1"/>
</dbReference>
<evidence type="ECO:0000313" key="5">
    <source>
        <dbReference type="EMBL" id="ETO01490.1"/>
    </source>
</evidence>
<dbReference type="Proteomes" id="UP000023152">
    <property type="component" value="Unassembled WGS sequence"/>
</dbReference>
<keyword evidence="6" id="KW-1185">Reference proteome</keyword>
<protein>
    <recommendedName>
        <fullName evidence="4">TRAF-type domain-containing protein</fullName>
    </recommendedName>
</protein>
<sequence>SCFSKEWILQLNQQDQITYFICLICKQVARNPIEMDCAQHQDSSESLIVGANCLKQFLSINPNSCPVQHHNGCLYAPSRAVQVQIDSQTTTRRQRPKEEENEKVTCDFKGKIKELNDHLDNSCPLKLFGCWYKPLGCVHTFPKQKLQQHLVSKLKFRFDLVVKFVDSLKQTIQFHQVLIIFFLKANIDKLQITKKKKEKI</sequence>
<proteinExistence type="predicted"/>
<dbReference type="Pfam" id="PF02176">
    <property type="entry name" value="zf-TRAF"/>
    <property type="match status" value="1"/>
</dbReference>
<evidence type="ECO:0000259" key="4">
    <source>
        <dbReference type="Pfam" id="PF02176"/>
    </source>
</evidence>
<dbReference type="AlphaFoldDB" id="X6LL90"/>
<dbReference type="EMBL" id="ASPP01038156">
    <property type="protein sequence ID" value="ETO01490.1"/>
    <property type="molecule type" value="Genomic_DNA"/>
</dbReference>
<organism evidence="5 6">
    <name type="scientific">Reticulomyxa filosa</name>
    <dbReference type="NCBI Taxonomy" id="46433"/>
    <lineage>
        <taxon>Eukaryota</taxon>
        <taxon>Sar</taxon>
        <taxon>Rhizaria</taxon>
        <taxon>Retaria</taxon>
        <taxon>Foraminifera</taxon>
        <taxon>Monothalamids</taxon>
        <taxon>Reticulomyxidae</taxon>
        <taxon>Reticulomyxa</taxon>
    </lineage>
</organism>
<keyword evidence="1" id="KW-0479">Metal-binding</keyword>
<dbReference type="GO" id="GO:0008270">
    <property type="term" value="F:zinc ion binding"/>
    <property type="evidence" value="ECO:0007669"/>
    <property type="project" value="UniProtKB-KW"/>
</dbReference>
<evidence type="ECO:0000256" key="1">
    <source>
        <dbReference type="ARBA" id="ARBA00022723"/>
    </source>
</evidence>
<gene>
    <name evidence="5" type="ORF">RFI_35950</name>
</gene>
<evidence type="ECO:0000256" key="2">
    <source>
        <dbReference type="ARBA" id="ARBA00022771"/>
    </source>
</evidence>
<reference evidence="5 6" key="1">
    <citation type="journal article" date="2013" name="Curr. Biol.">
        <title>The Genome of the Foraminiferan Reticulomyxa filosa.</title>
        <authorList>
            <person name="Glockner G."/>
            <person name="Hulsmann N."/>
            <person name="Schleicher M."/>
            <person name="Noegel A.A."/>
            <person name="Eichinger L."/>
            <person name="Gallinger C."/>
            <person name="Pawlowski J."/>
            <person name="Sierra R."/>
            <person name="Euteneuer U."/>
            <person name="Pillet L."/>
            <person name="Moustafa A."/>
            <person name="Platzer M."/>
            <person name="Groth M."/>
            <person name="Szafranski K."/>
            <person name="Schliwa M."/>
        </authorList>
    </citation>
    <scope>NUCLEOTIDE SEQUENCE [LARGE SCALE GENOMIC DNA]</scope>
</reference>
<accession>X6LL90</accession>
<evidence type="ECO:0000313" key="6">
    <source>
        <dbReference type="Proteomes" id="UP000023152"/>
    </source>
</evidence>
<comment type="caution">
    <text evidence="5">The sequence shown here is derived from an EMBL/GenBank/DDBJ whole genome shotgun (WGS) entry which is preliminary data.</text>
</comment>
<keyword evidence="2" id="KW-0863">Zinc-finger</keyword>
<dbReference type="InterPro" id="IPR013083">
    <property type="entry name" value="Znf_RING/FYVE/PHD"/>
</dbReference>
<dbReference type="InterPro" id="IPR001293">
    <property type="entry name" value="Znf_TRAF"/>
</dbReference>